<dbReference type="EMBL" id="JANBUO010003825">
    <property type="protein sequence ID" value="KAJ2789354.1"/>
    <property type="molecule type" value="Genomic_DNA"/>
</dbReference>
<sequence>FGPTIEGAGVDKAGDIYAVSFNNELPSAGRVTGEQQQLYKASDSEAYVNGIRFNIDSAGAEEAYIVDAALHQVYRLTERQSSDGKFGKSDVFCKDETMLQPNDIAIAPSTGRIFLSGMNYTSDSKTGDGDLWTCDSTGAATRLGQFYRTNGIEVSPDEKTLYLSVAQNKGGAVISNNILAFDLDATSGAVTNKRVFVDFGKLDKSADTDIDGMRTDKDGNLYVARNGIGKVAVFTPSGDLSAYISTPSIDFVGNLEFGGPSGKDLYMVGKCKDDETKGCVDKYTASAAGRAFTDLQKGAGSPPPAGCGKKNRRRRRSN</sequence>
<dbReference type="Gene3D" id="2.120.10.30">
    <property type="entry name" value="TolB, C-terminal domain"/>
    <property type="match status" value="1"/>
</dbReference>
<proteinExistence type="predicted"/>
<dbReference type="Pfam" id="PF08450">
    <property type="entry name" value="SGL"/>
    <property type="match status" value="1"/>
</dbReference>
<feature type="domain" description="SMP-30/Gluconolactonase/LRE-like region" evidence="3">
    <location>
        <begin position="72"/>
        <end position="267"/>
    </location>
</feature>
<keyword evidence="5" id="KW-1185">Reference proteome</keyword>
<dbReference type="OrthoDB" id="423498at2759"/>
<dbReference type="InterPro" id="IPR011042">
    <property type="entry name" value="6-blade_b-propeller_TolB-like"/>
</dbReference>
<dbReference type="GO" id="GO:0016787">
    <property type="term" value="F:hydrolase activity"/>
    <property type="evidence" value="ECO:0007669"/>
    <property type="project" value="UniProtKB-KW"/>
</dbReference>
<keyword evidence="1" id="KW-0378">Hydrolase</keyword>
<feature type="region of interest" description="Disordered" evidence="2">
    <location>
        <begin position="292"/>
        <end position="318"/>
    </location>
</feature>
<gene>
    <name evidence="4" type="ORF">H4R20_007197</name>
</gene>
<accession>A0A9W8HLD2</accession>
<feature type="compositionally biased region" description="Basic residues" evidence="2">
    <location>
        <begin position="309"/>
        <end position="318"/>
    </location>
</feature>
<evidence type="ECO:0000313" key="4">
    <source>
        <dbReference type="EMBL" id="KAJ2789354.1"/>
    </source>
</evidence>
<dbReference type="InterPro" id="IPR013658">
    <property type="entry name" value="SGL"/>
</dbReference>
<dbReference type="PANTHER" id="PTHR47572">
    <property type="entry name" value="LIPOPROTEIN-RELATED"/>
    <property type="match status" value="1"/>
</dbReference>
<name>A0A9W8HLD2_9FUNG</name>
<dbReference type="Proteomes" id="UP001140094">
    <property type="component" value="Unassembled WGS sequence"/>
</dbReference>
<comment type="caution">
    <text evidence="4">The sequence shown here is derived from an EMBL/GenBank/DDBJ whole genome shotgun (WGS) entry which is preliminary data.</text>
</comment>
<protein>
    <recommendedName>
        <fullName evidence="3">SMP-30/Gluconolactonase/LRE-like region domain-containing protein</fullName>
    </recommendedName>
</protein>
<reference evidence="4" key="1">
    <citation type="submission" date="2022-07" db="EMBL/GenBank/DDBJ databases">
        <title>Phylogenomic reconstructions and comparative analyses of Kickxellomycotina fungi.</title>
        <authorList>
            <person name="Reynolds N.K."/>
            <person name="Stajich J.E."/>
            <person name="Barry K."/>
            <person name="Grigoriev I.V."/>
            <person name="Crous P."/>
            <person name="Smith M.E."/>
        </authorList>
    </citation>
    <scope>NUCLEOTIDE SEQUENCE</scope>
    <source>
        <strain evidence="4">NRRL 1565</strain>
    </source>
</reference>
<dbReference type="PANTHER" id="PTHR47572:SF4">
    <property type="entry name" value="LACTONASE DRP35"/>
    <property type="match status" value="1"/>
</dbReference>
<dbReference type="InterPro" id="IPR051262">
    <property type="entry name" value="SMP-30/CGR1_Lactonase"/>
</dbReference>
<evidence type="ECO:0000256" key="1">
    <source>
        <dbReference type="ARBA" id="ARBA00022801"/>
    </source>
</evidence>
<evidence type="ECO:0000259" key="3">
    <source>
        <dbReference type="Pfam" id="PF08450"/>
    </source>
</evidence>
<evidence type="ECO:0000256" key="2">
    <source>
        <dbReference type="SAM" id="MobiDB-lite"/>
    </source>
</evidence>
<feature type="non-terminal residue" evidence="4">
    <location>
        <position position="1"/>
    </location>
</feature>
<organism evidence="4 5">
    <name type="scientific">Coemansia guatemalensis</name>
    <dbReference type="NCBI Taxonomy" id="2761395"/>
    <lineage>
        <taxon>Eukaryota</taxon>
        <taxon>Fungi</taxon>
        <taxon>Fungi incertae sedis</taxon>
        <taxon>Zoopagomycota</taxon>
        <taxon>Kickxellomycotina</taxon>
        <taxon>Kickxellomycetes</taxon>
        <taxon>Kickxellales</taxon>
        <taxon>Kickxellaceae</taxon>
        <taxon>Coemansia</taxon>
    </lineage>
</organism>
<dbReference type="AlphaFoldDB" id="A0A9W8HLD2"/>
<evidence type="ECO:0000313" key="5">
    <source>
        <dbReference type="Proteomes" id="UP001140094"/>
    </source>
</evidence>
<dbReference type="SUPFAM" id="SSF63829">
    <property type="entry name" value="Calcium-dependent phosphotriesterase"/>
    <property type="match status" value="1"/>
</dbReference>